<accession>A0A2K9NPW7</accession>
<gene>
    <name evidence="10" type="primary">rfbA</name>
    <name evidence="10" type="ORF">C0V70_01580</name>
</gene>
<evidence type="ECO:0000256" key="7">
    <source>
        <dbReference type="ARBA" id="ARBA00022842"/>
    </source>
</evidence>
<comment type="cofactor">
    <cofactor evidence="1">
        <name>Mg(2+)</name>
        <dbReference type="ChEBI" id="CHEBI:18420"/>
    </cofactor>
</comment>
<keyword evidence="7 9" id="KW-0460">Magnesium</keyword>
<evidence type="ECO:0000313" key="11">
    <source>
        <dbReference type="Proteomes" id="UP000235584"/>
    </source>
</evidence>
<evidence type="ECO:0000256" key="6">
    <source>
        <dbReference type="ARBA" id="ARBA00022723"/>
    </source>
</evidence>
<dbReference type="EC" id="2.7.7.24" evidence="3 9"/>
<comment type="function">
    <text evidence="9">Catalyzes the formation of dTDP-glucose, from dTTP and glucose 1-phosphate, as well as its pyrophosphorolysis.</text>
</comment>
<dbReference type="SUPFAM" id="SSF53448">
    <property type="entry name" value="Nucleotide-diphospho-sugar transferases"/>
    <property type="match status" value="1"/>
</dbReference>
<evidence type="ECO:0000256" key="2">
    <source>
        <dbReference type="ARBA" id="ARBA00010480"/>
    </source>
</evidence>
<evidence type="ECO:0000256" key="9">
    <source>
        <dbReference type="RuleBase" id="RU003706"/>
    </source>
</evidence>
<dbReference type="OrthoDB" id="9803871at2"/>
<evidence type="ECO:0000256" key="4">
    <source>
        <dbReference type="ARBA" id="ARBA00022679"/>
    </source>
</evidence>
<keyword evidence="4 9" id="KW-0808">Transferase</keyword>
<keyword evidence="6 9" id="KW-0479">Metal-binding</keyword>
<evidence type="ECO:0000313" key="10">
    <source>
        <dbReference type="EMBL" id="AUN96814.1"/>
    </source>
</evidence>
<dbReference type="RefSeq" id="WP_102242109.1">
    <property type="nucleotide sequence ID" value="NZ_CP025704.1"/>
</dbReference>
<dbReference type="PANTHER" id="PTHR43532">
    <property type="entry name" value="GLUCOSE-1-PHOSPHATE THYMIDYLYLTRANSFERASE"/>
    <property type="match status" value="1"/>
</dbReference>
<comment type="similarity">
    <text evidence="2 9">Belongs to the glucose-1-phosphate thymidylyltransferase family.</text>
</comment>
<keyword evidence="5 9" id="KW-0548">Nucleotidyltransferase</keyword>
<name>A0A2K9NPW7_BACTC</name>
<dbReference type="InterPro" id="IPR005835">
    <property type="entry name" value="NTP_transferase_dom"/>
</dbReference>
<dbReference type="NCBIfam" id="TIGR01207">
    <property type="entry name" value="rmlA"/>
    <property type="match status" value="1"/>
</dbReference>
<dbReference type="Gene3D" id="3.90.550.10">
    <property type="entry name" value="Spore Coat Polysaccharide Biosynthesis Protein SpsA, Chain A"/>
    <property type="match status" value="1"/>
</dbReference>
<reference evidence="10 11" key="1">
    <citation type="submission" date="2018-01" db="EMBL/GenBank/DDBJ databases">
        <title>Complete genome sequence of Bacteriovorax stolpii DSM12778.</title>
        <authorList>
            <person name="Tang B."/>
            <person name="Chang J."/>
        </authorList>
    </citation>
    <scope>NUCLEOTIDE SEQUENCE [LARGE SCALE GENOMIC DNA]</scope>
    <source>
        <strain evidence="10 11">DSM 12778</strain>
    </source>
</reference>
<dbReference type="AlphaFoldDB" id="A0A2K9NPW7"/>
<dbReference type="Pfam" id="PF00483">
    <property type="entry name" value="NTP_transferase"/>
    <property type="match status" value="1"/>
</dbReference>
<dbReference type="Proteomes" id="UP000235584">
    <property type="component" value="Chromosome"/>
</dbReference>
<dbReference type="GO" id="GO:0046872">
    <property type="term" value="F:metal ion binding"/>
    <property type="evidence" value="ECO:0007669"/>
    <property type="project" value="UniProtKB-KW"/>
</dbReference>
<evidence type="ECO:0000256" key="1">
    <source>
        <dbReference type="ARBA" id="ARBA00001946"/>
    </source>
</evidence>
<dbReference type="KEGG" id="bsto:C0V70_01580"/>
<protein>
    <recommendedName>
        <fullName evidence="3 9">Glucose-1-phosphate thymidylyltransferase</fullName>
        <ecNumber evidence="3 9">2.7.7.24</ecNumber>
    </recommendedName>
</protein>
<dbReference type="InterPro" id="IPR029044">
    <property type="entry name" value="Nucleotide-diphossugar_trans"/>
</dbReference>
<dbReference type="GO" id="GO:0008879">
    <property type="term" value="F:glucose-1-phosphate thymidylyltransferase activity"/>
    <property type="evidence" value="ECO:0007669"/>
    <property type="project" value="UniProtKB-EC"/>
</dbReference>
<evidence type="ECO:0000256" key="8">
    <source>
        <dbReference type="ARBA" id="ARBA00049336"/>
    </source>
</evidence>
<dbReference type="PANTHER" id="PTHR43532:SF1">
    <property type="entry name" value="GLUCOSE-1-PHOSPHATE THYMIDYLYLTRANSFERASE 1"/>
    <property type="match status" value="1"/>
</dbReference>
<dbReference type="InterPro" id="IPR005907">
    <property type="entry name" value="G1P_thy_trans_s"/>
</dbReference>
<proteinExistence type="inferred from homology"/>
<evidence type="ECO:0000256" key="3">
    <source>
        <dbReference type="ARBA" id="ARBA00012461"/>
    </source>
</evidence>
<organism evidence="10 11">
    <name type="scientific">Bacteriovorax stolpii</name>
    <name type="common">Bdellovibrio stolpii</name>
    <dbReference type="NCBI Taxonomy" id="960"/>
    <lineage>
        <taxon>Bacteria</taxon>
        <taxon>Pseudomonadati</taxon>
        <taxon>Bdellovibrionota</taxon>
        <taxon>Bacteriovoracia</taxon>
        <taxon>Bacteriovoracales</taxon>
        <taxon>Bacteriovoracaceae</taxon>
        <taxon>Bacteriovorax</taxon>
    </lineage>
</organism>
<keyword evidence="11" id="KW-1185">Reference proteome</keyword>
<comment type="catalytic activity">
    <reaction evidence="8 9">
        <text>dTTP + alpha-D-glucose 1-phosphate + H(+) = dTDP-alpha-D-glucose + diphosphate</text>
        <dbReference type="Rhea" id="RHEA:15225"/>
        <dbReference type="ChEBI" id="CHEBI:15378"/>
        <dbReference type="ChEBI" id="CHEBI:33019"/>
        <dbReference type="ChEBI" id="CHEBI:37568"/>
        <dbReference type="ChEBI" id="CHEBI:57477"/>
        <dbReference type="ChEBI" id="CHEBI:58601"/>
        <dbReference type="EC" id="2.7.7.24"/>
    </reaction>
</comment>
<sequence length="295" mass="33242">MKGIILAGGAGTRLYPMTLVMAKQLQPIYDKPMIYYPLSFLMAGGIRDILIITTPNDLKHFQSLLGDGAHLGIQLSYKTQPSPDGLPDAFILGEEFIGDDDICLILGDNLFHGDNQFFIQALKDHNEKKDQIKARVFAYNVADPRAYGVIEFDKKNHSVKSIEEKPEIPKSQYVLPGIYIFDSSVSTRSKKLLPSKRRETEIVDLILTYKEENSLGVSTINPGVVWLDTGTPKSLLHASSYIETIEERQGLKVACIEEVAFRMGFINLVQLKQIIEKIPKSLYREYLEKLSMTLE</sequence>
<dbReference type="EMBL" id="CP025704">
    <property type="protein sequence ID" value="AUN96814.1"/>
    <property type="molecule type" value="Genomic_DNA"/>
</dbReference>
<evidence type="ECO:0000256" key="5">
    <source>
        <dbReference type="ARBA" id="ARBA00022695"/>
    </source>
</evidence>